<comment type="similarity">
    <text evidence="1">Belongs to the type-I restriction system S methylase family.</text>
</comment>
<feature type="domain" description="Type I restriction modification DNA specificity" evidence="4">
    <location>
        <begin position="214"/>
        <end position="372"/>
    </location>
</feature>
<reference evidence="5 6" key="1">
    <citation type="submission" date="2022-03" db="EMBL/GenBank/DDBJ databases">
        <title>Novel taxa within the pig intestine.</title>
        <authorList>
            <person name="Wylensek D."/>
            <person name="Bishof K."/>
            <person name="Afrizal A."/>
            <person name="Clavel T."/>
        </authorList>
    </citation>
    <scope>NUCLEOTIDE SEQUENCE [LARGE SCALE GENOMIC DNA]</scope>
    <source>
        <strain evidence="5 6">CLA-KB-P133</strain>
    </source>
</reference>
<proteinExistence type="inferred from homology"/>
<dbReference type="GO" id="GO:0004519">
    <property type="term" value="F:endonuclease activity"/>
    <property type="evidence" value="ECO:0007669"/>
    <property type="project" value="UniProtKB-KW"/>
</dbReference>
<dbReference type="EMBL" id="JALBUR010000004">
    <property type="protein sequence ID" value="MDX8419030.1"/>
    <property type="molecule type" value="Genomic_DNA"/>
</dbReference>
<comment type="caution">
    <text evidence="5">The sequence shown here is derived from an EMBL/GenBank/DDBJ whole genome shotgun (WGS) entry which is preliminary data.</text>
</comment>
<dbReference type="InterPro" id="IPR000055">
    <property type="entry name" value="Restrct_endonuc_typeI_TRD"/>
</dbReference>
<dbReference type="PANTHER" id="PTHR30408:SF13">
    <property type="entry name" value="TYPE I RESTRICTION ENZYME HINDI SPECIFICITY SUBUNIT"/>
    <property type="match status" value="1"/>
</dbReference>
<dbReference type="SUPFAM" id="SSF116734">
    <property type="entry name" value="DNA methylase specificity domain"/>
    <property type="match status" value="2"/>
</dbReference>
<dbReference type="GO" id="GO:0009307">
    <property type="term" value="P:DNA restriction-modification system"/>
    <property type="evidence" value="ECO:0007669"/>
    <property type="project" value="UniProtKB-KW"/>
</dbReference>
<gene>
    <name evidence="5" type="ORF">MOZ60_02855</name>
</gene>
<keyword evidence="5" id="KW-0540">Nuclease</keyword>
<dbReference type="Proteomes" id="UP001286174">
    <property type="component" value="Unassembled WGS sequence"/>
</dbReference>
<evidence type="ECO:0000313" key="6">
    <source>
        <dbReference type="Proteomes" id="UP001286174"/>
    </source>
</evidence>
<dbReference type="EC" id="3.1.21.-" evidence="5"/>
<dbReference type="Pfam" id="PF01420">
    <property type="entry name" value="Methylase_S"/>
    <property type="match status" value="2"/>
</dbReference>
<dbReference type="CDD" id="cd17262">
    <property type="entry name" value="RMtype1_S_Aco12261I-TRD2-CR2"/>
    <property type="match status" value="1"/>
</dbReference>
<dbReference type="CDD" id="cd17292">
    <property type="entry name" value="RMtype1_S_LlaA17I_TRD2-CR2_like"/>
    <property type="match status" value="1"/>
</dbReference>
<dbReference type="InterPro" id="IPR052021">
    <property type="entry name" value="Type-I_RS_S_subunit"/>
</dbReference>
<evidence type="ECO:0000259" key="4">
    <source>
        <dbReference type="Pfam" id="PF01420"/>
    </source>
</evidence>
<keyword evidence="5" id="KW-0378">Hydrolase</keyword>
<dbReference type="PANTHER" id="PTHR30408">
    <property type="entry name" value="TYPE-1 RESTRICTION ENZYME ECOKI SPECIFICITY PROTEIN"/>
    <property type="match status" value="1"/>
</dbReference>
<evidence type="ECO:0000256" key="2">
    <source>
        <dbReference type="ARBA" id="ARBA00022747"/>
    </source>
</evidence>
<evidence type="ECO:0000256" key="3">
    <source>
        <dbReference type="ARBA" id="ARBA00023125"/>
    </source>
</evidence>
<organism evidence="5 6">
    <name type="scientific">Grylomicrobium aquisgranensis</name>
    <dbReference type="NCBI Taxonomy" id="2926318"/>
    <lineage>
        <taxon>Bacteria</taxon>
        <taxon>Bacillati</taxon>
        <taxon>Bacillota</taxon>
        <taxon>Erysipelotrichia</taxon>
        <taxon>Erysipelotrichales</taxon>
        <taxon>Erysipelotrichaceae</taxon>
        <taxon>Grylomicrobium</taxon>
    </lineage>
</organism>
<dbReference type="GO" id="GO:0003677">
    <property type="term" value="F:DNA binding"/>
    <property type="evidence" value="ECO:0007669"/>
    <property type="project" value="UniProtKB-KW"/>
</dbReference>
<name>A0AB35U0P8_9FIRM</name>
<dbReference type="AlphaFoldDB" id="A0AB35U0P8"/>
<feature type="domain" description="Type I restriction modification DNA specificity" evidence="4">
    <location>
        <begin position="4"/>
        <end position="172"/>
    </location>
</feature>
<keyword evidence="3" id="KW-0238">DNA-binding</keyword>
<evidence type="ECO:0000256" key="1">
    <source>
        <dbReference type="ARBA" id="ARBA00010923"/>
    </source>
</evidence>
<accession>A0AB35U0P8</accession>
<dbReference type="InterPro" id="IPR044946">
    <property type="entry name" value="Restrct_endonuc_typeI_TRD_sf"/>
</dbReference>
<evidence type="ECO:0000313" key="5">
    <source>
        <dbReference type="EMBL" id="MDX8419030.1"/>
    </source>
</evidence>
<protein>
    <submittedName>
        <fullName evidence="5">Restriction endonuclease subunit S</fullName>
        <ecNumber evidence="5">3.1.21.-</ecNumber>
    </submittedName>
</protein>
<keyword evidence="5" id="KW-0255">Endonuclease</keyword>
<sequence>MRTETCTLGDIGKVCMCKRVLKEQTSPSEEIPFYKISTFGGKADTFISRKLYNEYKTKYSYPKKGDVLISAAGTIGKTVIYNGEDAFFQDSNIVWIDNDESMVLNDYLYYYYKTNPWKVTSGSTIQRLYNDNISGAVITFPKSIDVQKQLISVLKILDEKIKNNNAISSQLESLAKTIYDYWFLQFEFPNEDGKPYKSSGGKMIWNEELKREIPEGWNTTTIGDITINHDSERIPLASKERSSMQGRIPYYGATGIMGYVNRAIFKGDYVLLAEDGSVMDENGYPIIQRISGETWVNNHAHVLEPANGYHCRLLMMILKHVPVVLIKTGSIQMKINQENMNKYHVLNIPDKLKSKANSIFDNIDAELLRINDETNQLTSLRDFLLPMLMNGQVTFKEDA</sequence>
<dbReference type="Gene3D" id="3.90.220.20">
    <property type="entry name" value="DNA methylase specificity domains"/>
    <property type="match status" value="2"/>
</dbReference>
<dbReference type="RefSeq" id="WP_370595582.1">
    <property type="nucleotide sequence ID" value="NZ_JALBUR010000004.1"/>
</dbReference>
<keyword evidence="6" id="KW-1185">Reference proteome</keyword>
<keyword evidence="2" id="KW-0680">Restriction system</keyword>
<dbReference type="GO" id="GO:0016787">
    <property type="term" value="F:hydrolase activity"/>
    <property type="evidence" value="ECO:0007669"/>
    <property type="project" value="UniProtKB-KW"/>
</dbReference>